<gene>
    <name evidence="1" type="ORF">GCM10007964_14920</name>
</gene>
<protein>
    <submittedName>
        <fullName evidence="1">Uncharacterized protein</fullName>
    </submittedName>
</protein>
<evidence type="ECO:0000313" key="1">
    <source>
        <dbReference type="EMBL" id="GGK73105.1"/>
    </source>
</evidence>
<dbReference type="Proteomes" id="UP000645217">
    <property type="component" value="Unassembled WGS sequence"/>
</dbReference>
<proteinExistence type="predicted"/>
<organism evidence="1 2">
    <name type="scientific">Sphaerisporangium melleum</name>
    <dbReference type="NCBI Taxonomy" id="321316"/>
    <lineage>
        <taxon>Bacteria</taxon>
        <taxon>Bacillati</taxon>
        <taxon>Actinomycetota</taxon>
        <taxon>Actinomycetes</taxon>
        <taxon>Streptosporangiales</taxon>
        <taxon>Streptosporangiaceae</taxon>
        <taxon>Sphaerisporangium</taxon>
    </lineage>
</organism>
<comment type="caution">
    <text evidence="1">The sequence shown here is derived from an EMBL/GenBank/DDBJ whole genome shotgun (WGS) entry which is preliminary data.</text>
</comment>
<keyword evidence="2" id="KW-1185">Reference proteome</keyword>
<accession>A0A917QX90</accession>
<reference evidence="1" key="2">
    <citation type="submission" date="2020-09" db="EMBL/GenBank/DDBJ databases">
        <authorList>
            <person name="Sun Q."/>
            <person name="Ohkuma M."/>
        </authorList>
    </citation>
    <scope>NUCLEOTIDE SEQUENCE</scope>
    <source>
        <strain evidence="1">JCM 13064</strain>
    </source>
</reference>
<dbReference type="EMBL" id="BMNT01000006">
    <property type="protein sequence ID" value="GGK73105.1"/>
    <property type="molecule type" value="Genomic_DNA"/>
</dbReference>
<name>A0A917QX90_9ACTN</name>
<dbReference type="AlphaFoldDB" id="A0A917QX90"/>
<reference evidence="1" key="1">
    <citation type="journal article" date="2014" name="Int. J. Syst. Evol. Microbiol.">
        <title>Complete genome sequence of Corynebacterium casei LMG S-19264T (=DSM 44701T), isolated from a smear-ripened cheese.</title>
        <authorList>
            <consortium name="US DOE Joint Genome Institute (JGI-PGF)"/>
            <person name="Walter F."/>
            <person name="Albersmeier A."/>
            <person name="Kalinowski J."/>
            <person name="Ruckert C."/>
        </authorList>
    </citation>
    <scope>NUCLEOTIDE SEQUENCE</scope>
    <source>
        <strain evidence="1">JCM 13064</strain>
    </source>
</reference>
<evidence type="ECO:0000313" key="2">
    <source>
        <dbReference type="Proteomes" id="UP000645217"/>
    </source>
</evidence>
<sequence length="77" mass="8416">MVAMHRDQLLEQRRRRSGDKAIGCGLGEKEADLMERAAIGSPASPTCPLLDSVVDMLIALKEGPFDLISDKPCFTSR</sequence>